<dbReference type="Gene3D" id="1.10.357.10">
    <property type="entry name" value="Tetracycline Repressor, domain 2"/>
    <property type="match status" value="1"/>
</dbReference>
<gene>
    <name evidence="1" type="ORF">TH19_09940</name>
</gene>
<name>A0A367W810_9PROT</name>
<dbReference type="AlphaFoldDB" id="A0A367W810"/>
<accession>A0A367W810</accession>
<comment type="caution">
    <text evidence="1">The sequence shown here is derived from an EMBL/GenBank/DDBJ whole genome shotgun (WGS) entry which is preliminary data.</text>
</comment>
<reference evidence="1 2" key="1">
    <citation type="submission" date="2014-07" db="EMBL/GenBank/DDBJ databases">
        <title>Draft genome sequence of Thalassospira profundimaris 35.</title>
        <authorList>
            <person name="Lai Q."/>
            <person name="Shao Z."/>
        </authorList>
    </citation>
    <scope>NUCLEOTIDE SEQUENCE [LARGE SCALE GENOMIC DNA]</scope>
    <source>
        <strain evidence="1 2">35</strain>
    </source>
</reference>
<dbReference type="Gene3D" id="3.90.920.10">
    <property type="entry name" value="DNA primase, PRIM domain"/>
    <property type="match status" value="1"/>
</dbReference>
<evidence type="ECO:0008006" key="3">
    <source>
        <dbReference type="Google" id="ProtNLM"/>
    </source>
</evidence>
<evidence type="ECO:0000313" key="1">
    <source>
        <dbReference type="EMBL" id="RCK37563.1"/>
    </source>
</evidence>
<dbReference type="Proteomes" id="UP000253226">
    <property type="component" value="Unassembled WGS sequence"/>
</dbReference>
<proteinExistence type="predicted"/>
<dbReference type="EMBL" id="JPWF01000005">
    <property type="protein sequence ID" value="RCK37563.1"/>
    <property type="molecule type" value="Genomic_DNA"/>
</dbReference>
<sequence length="430" mass="49142">MVALLKTENVLQIEDFKYPEGGMFATLQKTQKGMFQKFYHMKQMHFIYENKQNLDDFYITQSVFDGKSRKKINLKYFNHAWVDIDYYNVPVLSGLSKDQVVGQIIDFIRDEAIPFPTSIIDSGKGIYLKWAFSSYIQKQAGRKLEALNKALIKKFSHFGADPVAFDVSRVLRVVGSINTKTGAAVRIIHQTSEFHDFEMFCDEVFEPYEASSEAKRCKVVSFRSENAKRRVISAGNFTRQDFAWKVLCDIESLIKARFGGATVPERYRDLYGFIGACQISTALADDKAADVKQEILTWAKQWLACSYVDDEFQHYLSSLLDRVSRHRRGEKVEFRGKLITPVYTYRKDTLIDKLKVESSEMSGLNLNVLIDTRTKYERKNQKRRKTNNIELIRAAIGRIVANGGDATVDAIAAEAGVSKSTVIRNVDNLL</sequence>
<dbReference type="RefSeq" id="WP_114102101.1">
    <property type="nucleotide sequence ID" value="NZ_JPWF01000005.1"/>
</dbReference>
<organism evidence="1 2">
    <name type="scientific">Thalassospira profundimaris</name>
    <dbReference type="NCBI Taxonomy" id="502049"/>
    <lineage>
        <taxon>Bacteria</taxon>
        <taxon>Pseudomonadati</taxon>
        <taxon>Pseudomonadota</taxon>
        <taxon>Alphaproteobacteria</taxon>
        <taxon>Rhodospirillales</taxon>
        <taxon>Thalassospiraceae</taxon>
        <taxon>Thalassospira</taxon>
    </lineage>
</organism>
<dbReference type="OrthoDB" id="6008408at2"/>
<protein>
    <recommendedName>
        <fullName evidence="3">Replication protein</fullName>
    </recommendedName>
</protein>
<evidence type="ECO:0000313" key="2">
    <source>
        <dbReference type="Proteomes" id="UP000253226"/>
    </source>
</evidence>